<gene>
    <name evidence="2" type="ORF">MUY34_01045</name>
</gene>
<dbReference type="InterPro" id="IPR011990">
    <property type="entry name" value="TPR-like_helical_dom_sf"/>
</dbReference>
<dbReference type="SUPFAM" id="SSF53474">
    <property type="entry name" value="alpha/beta-Hydrolases"/>
    <property type="match status" value="1"/>
</dbReference>
<accession>A0ABT0H5T9</accession>
<reference evidence="2" key="1">
    <citation type="submission" date="2022-04" db="EMBL/GenBank/DDBJ databases">
        <authorList>
            <person name="Ren T."/>
        </authorList>
    </citation>
    <scope>NUCLEOTIDE SEQUENCE</scope>
    <source>
        <strain evidence="2">F63249</strain>
    </source>
</reference>
<dbReference type="PANTHER" id="PTHR48098">
    <property type="entry name" value="ENTEROCHELIN ESTERASE-RELATED"/>
    <property type="match status" value="1"/>
</dbReference>
<dbReference type="InterPro" id="IPR000801">
    <property type="entry name" value="Esterase-like"/>
</dbReference>
<dbReference type="EMBL" id="JALPQF010000001">
    <property type="protein sequence ID" value="MCK8479182.1"/>
    <property type="molecule type" value="Genomic_DNA"/>
</dbReference>
<feature type="signal peptide" evidence="1">
    <location>
        <begin position="1"/>
        <end position="19"/>
    </location>
</feature>
<organism evidence="2 3">
    <name type="scientific">Psychroserpens algicola</name>
    <dbReference type="NCBI Taxonomy" id="1719034"/>
    <lineage>
        <taxon>Bacteria</taxon>
        <taxon>Pseudomonadati</taxon>
        <taxon>Bacteroidota</taxon>
        <taxon>Flavobacteriia</taxon>
        <taxon>Flavobacteriales</taxon>
        <taxon>Flavobacteriaceae</taxon>
        <taxon>Psychroserpens</taxon>
    </lineage>
</organism>
<dbReference type="Pfam" id="PF00756">
    <property type="entry name" value="Esterase"/>
    <property type="match status" value="1"/>
</dbReference>
<feature type="chain" id="PRO_5045601925" evidence="1">
    <location>
        <begin position="20"/>
        <end position="394"/>
    </location>
</feature>
<name>A0ABT0H5T9_9FLAO</name>
<sequence length="394" mass="45738">MKNALLFIISLCFCAQISAQVIYETFESRNLNTTRDLKIKLPDDYDPESELKHPVIIVFDGEYLFEPVNGQVSFQTHFDEMPKSIVVGIIQGEERFYDSYFDEVSGLPFESGDRFYKFVEQELIPHIDANYNTSKFKVAVGHNIMGNFINAFLFHEEPVFQAYINLSPDFKGTMGKNVVTRLEWLEDDIFYYMATSDGDIKPIRETILTAHETLKTNDNQHLTYYFDELKGDSHYQLVTGALSKAMDRIFELYKPLDEKELKEKVLPYEGTLDDYIVDRYKRIDDLFGIFKPISEEELQQLITVAEERKDLESIQKIGKLANKLNPRSSFGTYYMAQYAEKSGKTKKAVKLYESALILDEMAHINRDFIMSHVEDLKVVAEDSEKEDDDEDEEN</sequence>
<dbReference type="RefSeq" id="WP_204344267.1">
    <property type="nucleotide sequence ID" value="NZ_JACNMJ010000001.1"/>
</dbReference>
<evidence type="ECO:0000313" key="2">
    <source>
        <dbReference type="EMBL" id="MCK8479182.1"/>
    </source>
</evidence>
<evidence type="ECO:0000256" key="1">
    <source>
        <dbReference type="SAM" id="SignalP"/>
    </source>
</evidence>
<dbReference type="Gene3D" id="1.25.40.10">
    <property type="entry name" value="Tetratricopeptide repeat domain"/>
    <property type="match status" value="1"/>
</dbReference>
<dbReference type="InterPro" id="IPR029058">
    <property type="entry name" value="AB_hydrolase_fold"/>
</dbReference>
<protein>
    <submittedName>
        <fullName evidence="2">Esterase family protein</fullName>
    </submittedName>
</protein>
<keyword evidence="3" id="KW-1185">Reference proteome</keyword>
<proteinExistence type="predicted"/>
<dbReference type="Proteomes" id="UP001203687">
    <property type="component" value="Unassembled WGS sequence"/>
</dbReference>
<evidence type="ECO:0000313" key="3">
    <source>
        <dbReference type="Proteomes" id="UP001203687"/>
    </source>
</evidence>
<dbReference type="Gene3D" id="3.40.50.1820">
    <property type="entry name" value="alpha/beta hydrolase"/>
    <property type="match status" value="1"/>
</dbReference>
<keyword evidence="1" id="KW-0732">Signal</keyword>
<dbReference type="InterPro" id="IPR050583">
    <property type="entry name" value="Mycobacterial_A85_antigen"/>
</dbReference>
<comment type="caution">
    <text evidence="2">The sequence shown here is derived from an EMBL/GenBank/DDBJ whole genome shotgun (WGS) entry which is preliminary data.</text>
</comment>
<dbReference type="PANTHER" id="PTHR48098:SF6">
    <property type="entry name" value="FERRI-BACILLIBACTIN ESTERASE BESA"/>
    <property type="match status" value="1"/>
</dbReference>